<dbReference type="EMBL" id="POSP01000003">
    <property type="protein sequence ID" value="PND37605.1"/>
    <property type="molecule type" value="Genomic_DNA"/>
</dbReference>
<reference evidence="4 5" key="1">
    <citation type="submission" date="2018-01" db="EMBL/GenBank/DDBJ databases">
        <title>Draft genome sequence of Paucibacter aquatile CR182 isolated from freshwater of the Nakdong River.</title>
        <authorList>
            <person name="Choi A."/>
            <person name="Chung E.J."/>
        </authorList>
    </citation>
    <scope>NUCLEOTIDE SEQUENCE [LARGE SCALE GENOMIC DNA]</scope>
    <source>
        <strain evidence="4 5">CR182</strain>
    </source>
</reference>
<dbReference type="Pfam" id="PF00881">
    <property type="entry name" value="Nitroreductase"/>
    <property type="match status" value="1"/>
</dbReference>
<sequence>MNIQTLIEQRASSNHFDRHRSLSPAQIELLASLAGRAPSAFHLQNWQFIAVQTVEAKARLAKLAYGQHKVEDAAVTFIICGTLNAHRQLAQTLEPMVAAGQLPATVSQSWQQMATAALEQQAQAQRDEAIRSASLAAMTLMLAAEGMGLASCPMSGFDAQGLSLAFGLAPEVLPVMLLPVGYSAEGNWPQKPRKPLAEILRFA</sequence>
<comment type="similarity">
    <text evidence="1">Belongs to the nitroreductase family.</text>
</comment>
<dbReference type="PANTHER" id="PTHR43673">
    <property type="entry name" value="NAD(P)H NITROREDUCTASE YDGI-RELATED"/>
    <property type="match status" value="1"/>
</dbReference>
<dbReference type="InterPro" id="IPR029479">
    <property type="entry name" value="Nitroreductase"/>
</dbReference>
<dbReference type="RefSeq" id="WP_102767524.1">
    <property type="nucleotide sequence ID" value="NZ_POSP01000003.1"/>
</dbReference>
<dbReference type="Proteomes" id="UP000235916">
    <property type="component" value="Unassembled WGS sequence"/>
</dbReference>
<dbReference type="OrthoDB" id="9784375at2"/>
<keyword evidence="5" id="KW-1185">Reference proteome</keyword>
<name>A0A2N8KVX1_9BURK</name>
<dbReference type="Gene3D" id="3.40.109.10">
    <property type="entry name" value="NADH Oxidase"/>
    <property type="match status" value="1"/>
</dbReference>
<protein>
    <submittedName>
        <fullName evidence="4">Nitroreductase family protein</fullName>
    </submittedName>
</protein>
<keyword evidence="2" id="KW-0560">Oxidoreductase</keyword>
<accession>A0A2N8KVX1</accession>
<dbReference type="GO" id="GO:0016491">
    <property type="term" value="F:oxidoreductase activity"/>
    <property type="evidence" value="ECO:0007669"/>
    <property type="project" value="UniProtKB-KW"/>
</dbReference>
<dbReference type="AlphaFoldDB" id="A0A2N8KVX1"/>
<proteinExistence type="inferred from homology"/>
<evidence type="ECO:0000259" key="3">
    <source>
        <dbReference type="Pfam" id="PF00881"/>
    </source>
</evidence>
<feature type="domain" description="Nitroreductase" evidence="3">
    <location>
        <begin position="7"/>
        <end position="182"/>
    </location>
</feature>
<comment type="caution">
    <text evidence="4">The sequence shown here is derived from an EMBL/GenBank/DDBJ whole genome shotgun (WGS) entry which is preliminary data.</text>
</comment>
<evidence type="ECO:0000256" key="2">
    <source>
        <dbReference type="ARBA" id="ARBA00023002"/>
    </source>
</evidence>
<dbReference type="SUPFAM" id="SSF55469">
    <property type="entry name" value="FMN-dependent nitroreductase-like"/>
    <property type="match status" value="1"/>
</dbReference>
<dbReference type="InterPro" id="IPR000415">
    <property type="entry name" value="Nitroreductase-like"/>
</dbReference>
<evidence type="ECO:0000313" key="4">
    <source>
        <dbReference type="EMBL" id="PND37605.1"/>
    </source>
</evidence>
<gene>
    <name evidence="4" type="ORF">C1O66_08760</name>
</gene>
<organism evidence="4 5">
    <name type="scientific">Kinneretia aquatilis</name>
    <dbReference type="NCBI Taxonomy" id="2070761"/>
    <lineage>
        <taxon>Bacteria</taxon>
        <taxon>Pseudomonadati</taxon>
        <taxon>Pseudomonadota</taxon>
        <taxon>Betaproteobacteria</taxon>
        <taxon>Burkholderiales</taxon>
        <taxon>Sphaerotilaceae</taxon>
        <taxon>Roseateles</taxon>
    </lineage>
</organism>
<evidence type="ECO:0000313" key="5">
    <source>
        <dbReference type="Proteomes" id="UP000235916"/>
    </source>
</evidence>
<evidence type="ECO:0000256" key="1">
    <source>
        <dbReference type="ARBA" id="ARBA00007118"/>
    </source>
</evidence>